<dbReference type="Gene3D" id="3.40.50.1360">
    <property type="match status" value="1"/>
</dbReference>
<dbReference type="Pfam" id="PF00455">
    <property type="entry name" value="DeoRC"/>
    <property type="match status" value="1"/>
</dbReference>
<evidence type="ECO:0000256" key="1">
    <source>
        <dbReference type="ARBA" id="ARBA00023015"/>
    </source>
</evidence>
<sequence>MLVIERRNFIRRMIVEQGVISVSDLSQTLKVSETTIRRDLDYLEGENILKKTHGGAVVLHEENAEPLFQERKRTHVLEKEEIAKRAAMLVQDNETICLDGGTTTAAMIPYLSSIKDLTIVTNSIHIAFHLQEYESIQVIFIGGILRHRTGSVIGSIAVDTLKGIWIDKLFLSCSGLCPVGGVTVSNIVSLEVRKQMIASSKEFIVLADQTKIGQRYLARVAQMNEVNYIVTDHRTTPEQIQALSQTGPVVLLPNGKVCEE</sequence>
<dbReference type="PROSITE" id="PS00894">
    <property type="entry name" value="HTH_DEOR_1"/>
    <property type="match status" value="1"/>
</dbReference>
<evidence type="ECO:0000256" key="2">
    <source>
        <dbReference type="ARBA" id="ARBA00023125"/>
    </source>
</evidence>
<dbReference type="InterPro" id="IPR014036">
    <property type="entry name" value="DeoR-like_C"/>
</dbReference>
<dbReference type="InterPro" id="IPR050313">
    <property type="entry name" value="Carb_Metab_HTH_regulators"/>
</dbReference>
<dbReference type="InterPro" id="IPR018356">
    <property type="entry name" value="Tscrpt_reg_HTH_DeoR_CS"/>
</dbReference>
<dbReference type="RefSeq" id="WP_209812565.1">
    <property type="nucleotide sequence ID" value="NZ_JAGGKT010000023.1"/>
</dbReference>
<dbReference type="InterPro" id="IPR036390">
    <property type="entry name" value="WH_DNA-bd_sf"/>
</dbReference>
<proteinExistence type="predicted"/>
<dbReference type="SMART" id="SM00420">
    <property type="entry name" value="HTH_DEOR"/>
    <property type="match status" value="1"/>
</dbReference>
<organism evidence="5 6">
    <name type="scientific">Ammoniphilus resinae</name>
    <dbReference type="NCBI Taxonomy" id="861532"/>
    <lineage>
        <taxon>Bacteria</taxon>
        <taxon>Bacillati</taxon>
        <taxon>Bacillota</taxon>
        <taxon>Bacilli</taxon>
        <taxon>Bacillales</taxon>
        <taxon>Paenibacillaceae</taxon>
        <taxon>Aneurinibacillus group</taxon>
        <taxon>Ammoniphilus</taxon>
    </lineage>
</organism>
<keyword evidence="3" id="KW-0804">Transcription</keyword>
<dbReference type="PRINTS" id="PR00037">
    <property type="entry name" value="HTHLACR"/>
</dbReference>
<dbReference type="EMBL" id="JAGGKT010000023">
    <property type="protein sequence ID" value="MBP1934575.1"/>
    <property type="molecule type" value="Genomic_DNA"/>
</dbReference>
<keyword evidence="6" id="KW-1185">Reference proteome</keyword>
<keyword evidence="1" id="KW-0805">Transcription regulation</keyword>
<feature type="domain" description="HTH deoR-type" evidence="4">
    <location>
        <begin position="3"/>
        <end position="58"/>
    </location>
</feature>
<evidence type="ECO:0000259" key="4">
    <source>
        <dbReference type="PROSITE" id="PS51000"/>
    </source>
</evidence>
<dbReference type="SMART" id="SM01134">
    <property type="entry name" value="DeoRC"/>
    <property type="match status" value="1"/>
</dbReference>
<dbReference type="Proteomes" id="UP001519343">
    <property type="component" value="Unassembled WGS sequence"/>
</dbReference>
<dbReference type="InterPro" id="IPR037171">
    <property type="entry name" value="NagB/RpiA_transferase-like"/>
</dbReference>
<dbReference type="PROSITE" id="PS51000">
    <property type="entry name" value="HTH_DEOR_2"/>
    <property type="match status" value="1"/>
</dbReference>
<reference evidence="5 6" key="1">
    <citation type="submission" date="2021-03" db="EMBL/GenBank/DDBJ databases">
        <title>Genomic Encyclopedia of Type Strains, Phase IV (KMG-IV): sequencing the most valuable type-strain genomes for metagenomic binning, comparative biology and taxonomic classification.</title>
        <authorList>
            <person name="Goeker M."/>
        </authorList>
    </citation>
    <scope>NUCLEOTIDE SEQUENCE [LARGE SCALE GENOMIC DNA]</scope>
    <source>
        <strain evidence="5 6">DSM 24738</strain>
    </source>
</reference>
<evidence type="ECO:0000256" key="3">
    <source>
        <dbReference type="ARBA" id="ARBA00023163"/>
    </source>
</evidence>
<dbReference type="SUPFAM" id="SSF46785">
    <property type="entry name" value="Winged helix' DNA-binding domain"/>
    <property type="match status" value="1"/>
</dbReference>
<dbReference type="InterPro" id="IPR036388">
    <property type="entry name" value="WH-like_DNA-bd_sf"/>
</dbReference>
<dbReference type="PANTHER" id="PTHR30363">
    <property type="entry name" value="HTH-TYPE TRANSCRIPTIONAL REGULATOR SRLR-RELATED"/>
    <property type="match status" value="1"/>
</dbReference>
<dbReference type="Pfam" id="PF08220">
    <property type="entry name" value="HTH_DeoR"/>
    <property type="match status" value="1"/>
</dbReference>
<evidence type="ECO:0000313" key="6">
    <source>
        <dbReference type="Proteomes" id="UP001519343"/>
    </source>
</evidence>
<comment type="caution">
    <text evidence="5">The sequence shown here is derived from an EMBL/GenBank/DDBJ whole genome shotgun (WGS) entry which is preliminary data.</text>
</comment>
<gene>
    <name evidence="5" type="ORF">J2Z37_004595</name>
</gene>
<dbReference type="Gene3D" id="1.10.10.10">
    <property type="entry name" value="Winged helix-like DNA-binding domain superfamily/Winged helix DNA-binding domain"/>
    <property type="match status" value="1"/>
</dbReference>
<dbReference type="SUPFAM" id="SSF100950">
    <property type="entry name" value="NagB/RpiA/CoA transferase-like"/>
    <property type="match status" value="1"/>
</dbReference>
<dbReference type="InterPro" id="IPR001034">
    <property type="entry name" value="DeoR_HTH"/>
</dbReference>
<keyword evidence="2" id="KW-0238">DNA-binding</keyword>
<evidence type="ECO:0000313" key="5">
    <source>
        <dbReference type="EMBL" id="MBP1934575.1"/>
    </source>
</evidence>
<dbReference type="PANTHER" id="PTHR30363:SF44">
    <property type="entry name" value="AGA OPERON TRANSCRIPTIONAL REPRESSOR-RELATED"/>
    <property type="match status" value="1"/>
</dbReference>
<protein>
    <submittedName>
        <fullName evidence="5">DeoR family fructose operon transcriptional repressor</fullName>
    </submittedName>
</protein>
<accession>A0ABS4GWC3</accession>
<name>A0ABS4GWC3_9BACL</name>